<dbReference type="GO" id="GO:0006654">
    <property type="term" value="P:phosphatidic acid biosynthetic process"/>
    <property type="evidence" value="ECO:0007669"/>
    <property type="project" value="InterPro"/>
</dbReference>
<feature type="compositionally biased region" description="Basic and acidic residues" evidence="8">
    <location>
        <begin position="1765"/>
        <end position="1774"/>
    </location>
</feature>
<evidence type="ECO:0000256" key="5">
    <source>
        <dbReference type="ARBA" id="ARBA00022963"/>
    </source>
</evidence>
<feature type="compositionally biased region" description="Low complexity" evidence="8">
    <location>
        <begin position="12"/>
        <end position="21"/>
    </location>
</feature>
<evidence type="ECO:0000256" key="1">
    <source>
        <dbReference type="ARBA" id="ARBA00000798"/>
    </source>
</evidence>
<dbReference type="InterPro" id="IPR016555">
    <property type="entry name" value="PLipase_D_euk"/>
</dbReference>
<dbReference type="InterPro" id="IPR015679">
    <property type="entry name" value="PLipase_D_fam"/>
</dbReference>
<dbReference type="GO" id="GO:0035556">
    <property type="term" value="P:intracellular signal transduction"/>
    <property type="evidence" value="ECO:0007669"/>
    <property type="project" value="InterPro"/>
</dbReference>
<dbReference type="SUPFAM" id="SSF56024">
    <property type="entry name" value="Phospholipase D/nuclease"/>
    <property type="match status" value="2"/>
</dbReference>
<dbReference type="CDD" id="cd01254">
    <property type="entry name" value="PH_PLD"/>
    <property type="match status" value="1"/>
</dbReference>
<feature type="domain" description="PLD phosphodiesterase" evidence="9">
    <location>
        <begin position="1180"/>
        <end position="1207"/>
    </location>
</feature>
<feature type="region of interest" description="Disordered" evidence="8">
    <location>
        <begin position="1674"/>
        <end position="1774"/>
    </location>
</feature>
<reference evidence="11 12" key="1">
    <citation type="submission" date="2017-04" db="EMBL/GenBank/DDBJ databases">
        <title>Draft genome sequence of Tuber borchii Vittad., a whitish edible truffle.</title>
        <authorList>
            <consortium name="DOE Joint Genome Institute"/>
            <person name="Murat C."/>
            <person name="Kuo A."/>
            <person name="Barry K.W."/>
            <person name="Clum A."/>
            <person name="Dockter R.B."/>
            <person name="Fauchery L."/>
            <person name="Iotti M."/>
            <person name="Kohler A."/>
            <person name="Labutti K."/>
            <person name="Lindquist E.A."/>
            <person name="Lipzen A."/>
            <person name="Ohm R.A."/>
            <person name="Wang M."/>
            <person name="Grigoriev I.V."/>
            <person name="Zambonelli A."/>
            <person name="Martin F.M."/>
        </authorList>
    </citation>
    <scope>NUCLEOTIDE SEQUENCE [LARGE SCALE GENOMIC DNA]</scope>
    <source>
        <strain evidence="11 12">Tbo3840</strain>
    </source>
</reference>
<dbReference type="CDD" id="cd09141">
    <property type="entry name" value="PLDc_vPLD1_2_yPLD_like_2"/>
    <property type="match status" value="1"/>
</dbReference>
<feature type="compositionally biased region" description="Low complexity" evidence="8">
    <location>
        <begin position="122"/>
        <end position="133"/>
    </location>
</feature>
<dbReference type="InterPro" id="IPR025202">
    <property type="entry name" value="PLD-like_dom"/>
</dbReference>
<dbReference type="PIRSF" id="PIRSF009376">
    <property type="entry name" value="Phospholipase_D_euk"/>
    <property type="match status" value="1"/>
</dbReference>
<gene>
    <name evidence="11" type="ORF">B9Z19DRAFT_1061194</name>
</gene>
<keyword evidence="5 7" id="KW-0442">Lipid degradation</keyword>
<dbReference type="InterPro" id="IPR036871">
    <property type="entry name" value="PX_dom_sf"/>
</dbReference>
<dbReference type="EMBL" id="NESQ01000016">
    <property type="protein sequence ID" value="PUU83229.1"/>
    <property type="molecule type" value="Genomic_DNA"/>
</dbReference>
<dbReference type="Proteomes" id="UP000244722">
    <property type="component" value="Unassembled WGS sequence"/>
</dbReference>
<accession>A0A2T7A664</accession>
<feature type="region of interest" description="Disordered" evidence="8">
    <location>
        <begin position="1"/>
        <end position="213"/>
    </location>
</feature>
<feature type="domain" description="PLD phosphodiesterase" evidence="9">
    <location>
        <begin position="874"/>
        <end position="901"/>
    </location>
</feature>
<evidence type="ECO:0000313" key="11">
    <source>
        <dbReference type="EMBL" id="PUU83229.1"/>
    </source>
</evidence>
<dbReference type="PROSITE" id="PS50195">
    <property type="entry name" value="PX"/>
    <property type="match status" value="1"/>
</dbReference>
<dbReference type="Pfam" id="PF13091">
    <property type="entry name" value="PLDc_2"/>
    <property type="match status" value="1"/>
</dbReference>
<organism evidence="11 12">
    <name type="scientific">Tuber borchii</name>
    <name type="common">White truffle</name>
    <dbReference type="NCBI Taxonomy" id="42251"/>
    <lineage>
        <taxon>Eukaryota</taxon>
        <taxon>Fungi</taxon>
        <taxon>Dikarya</taxon>
        <taxon>Ascomycota</taxon>
        <taxon>Pezizomycotina</taxon>
        <taxon>Pezizomycetes</taxon>
        <taxon>Pezizales</taxon>
        <taxon>Tuberaceae</taxon>
        <taxon>Tuber</taxon>
    </lineage>
</organism>
<evidence type="ECO:0000313" key="12">
    <source>
        <dbReference type="Proteomes" id="UP000244722"/>
    </source>
</evidence>
<feature type="compositionally biased region" description="Polar residues" evidence="8">
    <location>
        <begin position="1684"/>
        <end position="1700"/>
    </location>
</feature>
<evidence type="ECO:0000256" key="2">
    <source>
        <dbReference type="ARBA" id="ARBA00008664"/>
    </source>
</evidence>
<feature type="domain" description="PX" evidence="10">
    <location>
        <begin position="410"/>
        <end position="613"/>
    </location>
</feature>
<feature type="compositionally biased region" description="Low complexity" evidence="8">
    <location>
        <begin position="1433"/>
        <end position="1457"/>
    </location>
</feature>
<evidence type="ECO:0000256" key="3">
    <source>
        <dbReference type="ARBA" id="ARBA00022737"/>
    </source>
</evidence>
<evidence type="ECO:0000256" key="6">
    <source>
        <dbReference type="ARBA" id="ARBA00023098"/>
    </source>
</evidence>
<comment type="similarity">
    <text evidence="2 7">Belongs to the phospholipase D family.</text>
</comment>
<feature type="region of interest" description="Disordered" evidence="8">
    <location>
        <begin position="495"/>
        <end position="530"/>
    </location>
</feature>
<dbReference type="InterPro" id="IPR001736">
    <property type="entry name" value="PLipase_D/transphosphatidylase"/>
</dbReference>
<comment type="caution">
    <text evidence="11">The sequence shown here is derived from an EMBL/GenBank/DDBJ whole genome shotgun (WGS) entry which is preliminary data.</text>
</comment>
<dbReference type="Gene3D" id="3.30.870.10">
    <property type="entry name" value="Endonuclease Chain A"/>
    <property type="match status" value="2"/>
</dbReference>
<evidence type="ECO:0000259" key="9">
    <source>
        <dbReference type="PROSITE" id="PS50035"/>
    </source>
</evidence>
<evidence type="ECO:0000256" key="8">
    <source>
        <dbReference type="SAM" id="MobiDB-lite"/>
    </source>
</evidence>
<dbReference type="SUPFAM" id="SSF64268">
    <property type="entry name" value="PX domain"/>
    <property type="match status" value="1"/>
</dbReference>
<evidence type="ECO:0000259" key="10">
    <source>
        <dbReference type="PROSITE" id="PS50195"/>
    </source>
</evidence>
<dbReference type="PROSITE" id="PS50035">
    <property type="entry name" value="PLD"/>
    <property type="match status" value="2"/>
</dbReference>
<sequence length="1825" mass="203390">MATKPLGSGDEQQQQQQVQRQNGRPPRPLLAPIVLNTSVSNGGKKRPNPIPHLEPSPMLRGHSAPVSPMQLTDMEPPPPIPAAIEEQGYRSRPSSRHSIRWKDCSDDEGAQSDGGGFKTPRRPSSTATESTTAWELSPGGESVAGPSNSSRGRRRRGGFFNGGNHSGSSFENAYEYDGTPASARANRPSSDYSTGDETETPLPTKKPGFFSRLRNFGSANGIHGRSQSGWTIESVGDGATPTGPLSPAVGAPGEDEELEDTDHTIGGIFVRSSTPEGTRTVPGTPRASHGPRRRATITNIPEEAGTQSDRGYYSSRRASFRRITQFNHRRSHDGGESLPTTPVHGSGWRVLKAGLKMMGQRKKEESRVDREKSAELVAELTAATPAAVILASMFQRDEHGNKRIPILLEQLKLKIVESNPTSKGAGRAHTTFRIELEYGSGLTRMQWVIHREFRDFVNLHSRYRLADISNTTFGGRDAYKLPKFPRSTIPYLRGVRGLGSEDDTESDNSGTEGNAGGAAVQKKKRRPNVRRMSSSFLGEHAPQGIATGIAAGLGTLTAPLGAPGSLPNPRREGFAIRQRQQLEDYLRSLIRIMIFRPDSNRLCKFLELSALGVRLAAEGSYHGKEGYLIIRSSKGSDYRRVWNPSAVAKRHSPKWFLVRHSYIVCVDSPEEMNIYDVFLVDSRFMVNAKRSLRKKPQDMAIANGNPARPQHHSLVIQNSERTLKLLAKNERQLNQFTESIRFMKDNTDWAKPQRFEAFAPVRTGVFAQWLVDGRDYMWNVSRAISMAKDVIYIHDWWLSPELYLRRPAAVSQKWRLDRLLQRKAQEGVKIFVIIYRNIGAAIPIDSTYSKYSLLDLHPNVFVQRSPNQIRQATFFWAHHEKILIVDHMVAFLGGLDLCFGRWDTPQHSLVDDKPTGFEEGSNKADPDSFQLWPGKDYSNPRVQDFYALDKPYEEMYDRSRVPRMPWHDIHMQVVGQPARDLTRHFVQRWNYLLRQRTPSRPTPVLLPPPDFTQAELESLGIDGTCEVQVLRSASSWSLGTPSATECSIQNAYIKSIELSEHFVYIENQFFITSTEWEGTKIWNKIGDALVERIIRAYRNDEDWRAIVIIPLMPGFQNTVDSQDGTSVRLIMQCQYRSISRGEYSIFGRLRAHGIEPEEFIQFFGLRNWGKIGPEKALVTEQLYIHAKCMIVDDRIAIIGSANINERSMLGHRDSEVAAIVRDTDTIMSSMAGKAFRVGKFPHTLRLRLMREHLGIDVDELMACEHNVESDLKDGEWEEQVREWSSQGDGTDEKFLQQQNRRNGSIAVTTSHLTLGDEAVLRQEELRSFNHDVDWEQENNPHLKTRKRETTDNRITGNQEHRNDVRGYGPDNMHVRASREAPLAVNEKVNENVTGETRSPVSPPLVTIRSPTSATVKPSAEARPPTEGNRQNVSSTNLSSPTSSYPRNSVVSSSRASSPDGLGNASLPPPPGPERMNSVEFGLPQLSQLPPLPVTSDQDIGGSFVTRPVSLPGDGPPVPLLDTMEMPKVESDMFMDPLNESFYQGIWNTCAQNNTKIYRQVFRCMPDNEVKTWAAYKEYAAYGERFSQSQGLDKSKMRRQQETPGKSGPVGADLPGVAAIPGEKMGTLGDKIGEKAGAAAHGRDPHLPQGNIKDWTIPTVQSQDELNRVTGIDLAGEKSEHMPIHQSNRPRSTSLASSRLNTAVTTATTSSAAGAPNSSHSHDSSEKKPDPNLLSSGVGSVSYNSNTNLGNGGSTKRRRRGTTRSSKRDFHASEPLLEKGAAEQLLNITQGHLVVWPHECCLNRLSREEEGGNWLYSIDQLAPIEI</sequence>
<dbReference type="SMART" id="SM00312">
    <property type="entry name" value="PX"/>
    <property type="match status" value="1"/>
</dbReference>
<dbReference type="FunFam" id="3.30.870.10:FF:000011">
    <property type="entry name" value="Phospholipase"/>
    <property type="match status" value="1"/>
</dbReference>
<keyword evidence="12" id="KW-1185">Reference proteome</keyword>
<feature type="region of interest" description="Disordered" evidence="8">
    <location>
        <begin position="1586"/>
        <end position="1614"/>
    </location>
</feature>
<dbReference type="Gene3D" id="3.30.1520.10">
    <property type="entry name" value="Phox-like domain"/>
    <property type="match status" value="1"/>
</dbReference>
<protein>
    <recommendedName>
        <fullName evidence="7">Phospholipase</fullName>
        <ecNumber evidence="7">3.1.4.4</ecNumber>
    </recommendedName>
</protein>
<evidence type="ECO:0000256" key="7">
    <source>
        <dbReference type="PIRNR" id="PIRNR009376"/>
    </source>
</evidence>
<feature type="region of interest" description="Disordered" evidence="8">
    <location>
        <begin position="236"/>
        <end position="292"/>
    </location>
</feature>
<comment type="catalytic activity">
    <reaction evidence="1 7">
        <text>a 1,2-diacyl-sn-glycero-3-phosphocholine + H2O = a 1,2-diacyl-sn-glycero-3-phosphate + choline + H(+)</text>
        <dbReference type="Rhea" id="RHEA:14445"/>
        <dbReference type="ChEBI" id="CHEBI:15354"/>
        <dbReference type="ChEBI" id="CHEBI:15377"/>
        <dbReference type="ChEBI" id="CHEBI:15378"/>
        <dbReference type="ChEBI" id="CHEBI:57643"/>
        <dbReference type="ChEBI" id="CHEBI:58608"/>
        <dbReference type="EC" id="3.1.4.4"/>
    </reaction>
</comment>
<evidence type="ECO:0000256" key="4">
    <source>
        <dbReference type="ARBA" id="ARBA00022801"/>
    </source>
</evidence>
<keyword evidence="4 7" id="KW-0378">Hydrolase</keyword>
<feature type="compositionally biased region" description="Polar residues" evidence="8">
    <location>
        <begin position="1390"/>
        <end position="1399"/>
    </location>
</feature>
<name>A0A2T7A664_TUBBO</name>
<dbReference type="CDD" id="cd09138">
    <property type="entry name" value="PLDc_vPLD1_2_yPLD_like_1"/>
    <property type="match status" value="1"/>
</dbReference>
<proteinExistence type="inferred from homology"/>
<dbReference type="STRING" id="42251.A0A2T7A664"/>
<dbReference type="Pfam" id="PF00614">
    <property type="entry name" value="PLDc"/>
    <property type="match status" value="1"/>
</dbReference>
<feature type="compositionally biased region" description="Low complexity" evidence="8">
    <location>
        <begin position="1731"/>
        <end position="1748"/>
    </location>
</feature>
<dbReference type="EC" id="3.1.4.4" evidence="7"/>
<dbReference type="CDD" id="cd06093">
    <property type="entry name" value="PX_domain"/>
    <property type="match status" value="1"/>
</dbReference>
<dbReference type="InterPro" id="IPR001683">
    <property type="entry name" value="PX_dom"/>
</dbReference>
<dbReference type="GO" id="GO:0035091">
    <property type="term" value="F:phosphatidylinositol binding"/>
    <property type="evidence" value="ECO:0007669"/>
    <property type="project" value="InterPro"/>
</dbReference>
<dbReference type="GO" id="GO:0009395">
    <property type="term" value="P:phospholipid catabolic process"/>
    <property type="evidence" value="ECO:0007669"/>
    <property type="project" value="TreeGrafter"/>
</dbReference>
<dbReference type="GO" id="GO:0004630">
    <property type="term" value="F:phospholipase D activity"/>
    <property type="evidence" value="ECO:0007669"/>
    <property type="project" value="UniProtKB-UniRule"/>
</dbReference>
<dbReference type="SMART" id="SM00155">
    <property type="entry name" value="PLDc"/>
    <property type="match status" value="2"/>
</dbReference>
<keyword evidence="3" id="KW-0677">Repeat</keyword>
<dbReference type="OrthoDB" id="14911at2759"/>
<feature type="compositionally biased region" description="Basic and acidic residues" evidence="8">
    <location>
        <begin position="1719"/>
        <end position="1729"/>
    </location>
</feature>
<feature type="compositionally biased region" description="Low complexity" evidence="8">
    <location>
        <begin position="1701"/>
        <end position="1718"/>
    </location>
</feature>
<feature type="region of interest" description="Disordered" evidence="8">
    <location>
        <begin position="1336"/>
        <end position="1478"/>
    </location>
</feature>
<keyword evidence="6" id="KW-0443">Lipid metabolism</keyword>
<dbReference type="PANTHER" id="PTHR18896:SF76">
    <property type="entry name" value="PHOSPHOLIPASE"/>
    <property type="match status" value="1"/>
</dbReference>
<dbReference type="PANTHER" id="PTHR18896">
    <property type="entry name" value="PHOSPHOLIPASE D"/>
    <property type="match status" value="1"/>
</dbReference>